<accession>A0A8X6R1L5</accession>
<dbReference type="GO" id="GO:0006355">
    <property type="term" value="P:regulation of DNA-templated transcription"/>
    <property type="evidence" value="ECO:0007669"/>
    <property type="project" value="TreeGrafter"/>
</dbReference>
<dbReference type="PANTHER" id="PTHR23210:SF26">
    <property type="entry name" value="ACTIVATING TRANSCRIPTION FACTOR 7-INTERACTING PROTEIN 1"/>
    <property type="match status" value="1"/>
</dbReference>
<dbReference type="InterPro" id="IPR026085">
    <property type="entry name" value="ATF7-int"/>
</dbReference>
<dbReference type="GO" id="GO:0005667">
    <property type="term" value="C:transcription regulator complex"/>
    <property type="evidence" value="ECO:0007669"/>
    <property type="project" value="TreeGrafter"/>
</dbReference>
<dbReference type="GO" id="GO:0005634">
    <property type="term" value="C:nucleus"/>
    <property type="evidence" value="ECO:0007669"/>
    <property type="project" value="TreeGrafter"/>
</dbReference>
<evidence type="ECO:0000313" key="3">
    <source>
        <dbReference type="Proteomes" id="UP000887013"/>
    </source>
</evidence>
<dbReference type="PANTHER" id="PTHR23210">
    <property type="entry name" value="ACTIVATING TRANSCRIPTION FACTOR 7 INTERACTING PROTEIN"/>
    <property type="match status" value="1"/>
</dbReference>
<comment type="caution">
    <text evidence="2">The sequence shown here is derived from an EMBL/GenBank/DDBJ whole genome shotgun (WGS) entry which is preliminary data.</text>
</comment>
<dbReference type="Proteomes" id="UP000887013">
    <property type="component" value="Unassembled WGS sequence"/>
</dbReference>
<evidence type="ECO:0000313" key="2">
    <source>
        <dbReference type="EMBL" id="GFU48792.1"/>
    </source>
</evidence>
<evidence type="ECO:0000259" key="1">
    <source>
        <dbReference type="Pfam" id="PF16794"/>
    </source>
</evidence>
<dbReference type="GO" id="GO:0003712">
    <property type="term" value="F:transcription coregulator activity"/>
    <property type="evidence" value="ECO:0007669"/>
    <property type="project" value="TreeGrafter"/>
</dbReference>
<sequence>MCDISSEEIKNFKIECLSRSELESLAEDYIEDESEEAVLMTAEEINQYVIEEYYKHYVHQSQEFLNLEEEVKQQADILEKYQKMLKTYETLYRNQVKFFRKAGVFPEVETNSVGVSADFPIDPNSSQCGAAKYKRKDLIVDLSNAKILNPSIIPATNASSVLKADLKVPKSDVEVECIDLTDDAPTKSYSSISKCKSLTLTVKISSQSNFMRCRANRCCSGCSSNDETSCPLPPKPFFFLNKNLPNSPSKPCLSISTVPIGIVLQWDMPLRYPANTYAKLEYYEILWYEEQENMTINSQLWQNIGSVGAIELPMACVLTEFPDNMKTIQLLGVI</sequence>
<dbReference type="AlphaFoldDB" id="A0A8X6R1L5"/>
<name>A0A8X6R1L5_NEPPI</name>
<dbReference type="InterPro" id="IPR056565">
    <property type="entry name" value="Fn3_ATF7IP"/>
</dbReference>
<dbReference type="Pfam" id="PF16794">
    <property type="entry name" value="fn3_4"/>
    <property type="match status" value="1"/>
</dbReference>
<dbReference type="OrthoDB" id="6465650at2759"/>
<gene>
    <name evidence="2" type="primary">Atf7ip</name>
    <name evidence="2" type="ORF">NPIL_280131</name>
</gene>
<protein>
    <submittedName>
        <fullName evidence="2">Activating transcription factor 7-interacting protein 1</fullName>
    </submittedName>
</protein>
<organism evidence="2 3">
    <name type="scientific">Nephila pilipes</name>
    <name type="common">Giant wood spider</name>
    <name type="synonym">Nephila maculata</name>
    <dbReference type="NCBI Taxonomy" id="299642"/>
    <lineage>
        <taxon>Eukaryota</taxon>
        <taxon>Metazoa</taxon>
        <taxon>Ecdysozoa</taxon>
        <taxon>Arthropoda</taxon>
        <taxon>Chelicerata</taxon>
        <taxon>Arachnida</taxon>
        <taxon>Araneae</taxon>
        <taxon>Araneomorphae</taxon>
        <taxon>Entelegynae</taxon>
        <taxon>Araneoidea</taxon>
        <taxon>Nephilidae</taxon>
        <taxon>Nephila</taxon>
    </lineage>
</organism>
<feature type="domain" description="Activating transcription factor 7-interacting protein Fn3" evidence="1">
    <location>
        <begin position="247"/>
        <end position="326"/>
    </location>
</feature>
<reference evidence="2" key="1">
    <citation type="submission" date="2020-08" db="EMBL/GenBank/DDBJ databases">
        <title>Multicomponent nature underlies the extraordinary mechanical properties of spider dragline silk.</title>
        <authorList>
            <person name="Kono N."/>
            <person name="Nakamura H."/>
            <person name="Mori M."/>
            <person name="Yoshida Y."/>
            <person name="Ohtoshi R."/>
            <person name="Malay A.D."/>
            <person name="Moran D.A.P."/>
            <person name="Tomita M."/>
            <person name="Numata K."/>
            <person name="Arakawa K."/>
        </authorList>
    </citation>
    <scope>NUCLEOTIDE SEQUENCE</scope>
</reference>
<dbReference type="EMBL" id="BMAW01037517">
    <property type="protein sequence ID" value="GFU48792.1"/>
    <property type="molecule type" value="Genomic_DNA"/>
</dbReference>
<keyword evidence="3" id="KW-1185">Reference proteome</keyword>
<proteinExistence type="predicted"/>